<organism evidence="4 5">
    <name type="scientific">Actinomadura darangshiensis</name>
    <dbReference type="NCBI Taxonomy" id="705336"/>
    <lineage>
        <taxon>Bacteria</taxon>
        <taxon>Bacillati</taxon>
        <taxon>Actinomycetota</taxon>
        <taxon>Actinomycetes</taxon>
        <taxon>Streptosporangiales</taxon>
        <taxon>Thermomonosporaceae</taxon>
        <taxon>Actinomadura</taxon>
    </lineage>
</organism>
<keyword evidence="1" id="KW-0597">Phosphoprotein</keyword>
<accession>A0A4R5ADA7</accession>
<name>A0A4R5ADA7_9ACTN</name>
<dbReference type="PROSITE" id="PS50006">
    <property type="entry name" value="FHA_DOMAIN"/>
    <property type="match status" value="1"/>
</dbReference>
<feature type="region of interest" description="Disordered" evidence="2">
    <location>
        <begin position="26"/>
        <end position="165"/>
    </location>
</feature>
<feature type="compositionally biased region" description="Pro residues" evidence="2">
    <location>
        <begin position="99"/>
        <end position="123"/>
    </location>
</feature>
<evidence type="ECO:0000313" key="5">
    <source>
        <dbReference type="Proteomes" id="UP000295578"/>
    </source>
</evidence>
<gene>
    <name evidence="4" type="ORF">E1293_36655</name>
</gene>
<dbReference type="InterPro" id="IPR000253">
    <property type="entry name" value="FHA_dom"/>
</dbReference>
<evidence type="ECO:0000256" key="1">
    <source>
        <dbReference type="ARBA" id="ARBA00022553"/>
    </source>
</evidence>
<dbReference type="Proteomes" id="UP000295578">
    <property type="component" value="Unassembled WGS sequence"/>
</dbReference>
<proteinExistence type="predicted"/>
<sequence>MASCPNGHTSQSADYCDICGERIGGSSAGAGAGTGPGAPVPQGSPSSTPCPDCGTPSTDRFCEACGYDFATGGGAPTPRTAPAVPATGASGPAASGPTAPGPTAPGPAAPGPTMPGPPAPGPAAPVRGPSEPPPAPPIPAPPVPAPPVPAPPVPAPPVPTPPVPAPPVPGTVWTAVVAADREYYNSVIAEEGPDSAALSFPPYAPERRIPLAGQQVRIGRRSSSQPSPPEIDLREPPEDPGVSHVHAVLLAKPDGTWTLVDPGSTNRTCVNGSTEPIPYNVEVPVSDGDRIHVGAWTTITLTRGEAT</sequence>
<keyword evidence="5" id="KW-1185">Reference proteome</keyword>
<evidence type="ECO:0000256" key="2">
    <source>
        <dbReference type="SAM" id="MobiDB-lite"/>
    </source>
</evidence>
<evidence type="ECO:0000259" key="3">
    <source>
        <dbReference type="PROSITE" id="PS50006"/>
    </source>
</evidence>
<dbReference type="AlphaFoldDB" id="A0A4R5ADA7"/>
<feature type="compositionally biased region" description="Gly residues" evidence="2">
    <location>
        <begin position="26"/>
        <end position="36"/>
    </location>
</feature>
<comment type="caution">
    <text evidence="4">The sequence shown here is derived from an EMBL/GenBank/DDBJ whole genome shotgun (WGS) entry which is preliminary data.</text>
</comment>
<feature type="compositionally biased region" description="Low complexity" evidence="2">
    <location>
        <begin position="76"/>
        <end position="98"/>
    </location>
</feature>
<dbReference type="SMART" id="SM00240">
    <property type="entry name" value="FHA"/>
    <property type="match status" value="1"/>
</dbReference>
<dbReference type="RefSeq" id="WP_132203001.1">
    <property type="nucleotide sequence ID" value="NZ_SMKY01000263.1"/>
</dbReference>
<dbReference type="EMBL" id="SMKY01000263">
    <property type="protein sequence ID" value="TDD68814.1"/>
    <property type="molecule type" value="Genomic_DNA"/>
</dbReference>
<dbReference type="CDD" id="cd00060">
    <property type="entry name" value="FHA"/>
    <property type="match status" value="1"/>
</dbReference>
<dbReference type="SUPFAM" id="SSF49879">
    <property type="entry name" value="SMAD/FHA domain"/>
    <property type="match status" value="1"/>
</dbReference>
<feature type="compositionally biased region" description="Pro residues" evidence="2">
    <location>
        <begin position="130"/>
        <end position="165"/>
    </location>
</feature>
<reference evidence="4 5" key="1">
    <citation type="submission" date="2019-03" db="EMBL/GenBank/DDBJ databases">
        <title>Draft genome sequences of novel Actinobacteria.</title>
        <authorList>
            <person name="Sahin N."/>
            <person name="Ay H."/>
            <person name="Saygin H."/>
        </authorList>
    </citation>
    <scope>NUCLEOTIDE SEQUENCE [LARGE SCALE GENOMIC DNA]</scope>
    <source>
        <strain evidence="4 5">DSM 45941</strain>
    </source>
</reference>
<dbReference type="InterPro" id="IPR008984">
    <property type="entry name" value="SMAD_FHA_dom_sf"/>
</dbReference>
<evidence type="ECO:0000313" key="4">
    <source>
        <dbReference type="EMBL" id="TDD68814.1"/>
    </source>
</evidence>
<dbReference type="OrthoDB" id="5111283at2"/>
<dbReference type="Gene3D" id="2.60.200.20">
    <property type="match status" value="1"/>
</dbReference>
<feature type="domain" description="FHA" evidence="3">
    <location>
        <begin position="216"/>
        <end position="275"/>
    </location>
</feature>
<protein>
    <submittedName>
        <fullName evidence="4">FHA domain-containing protein</fullName>
    </submittedName>
</protein>
<dbReference type="Pfam" id="PF00498">
    <property type="entry name" value="FHA"/>
    <property type="match status" value="1"/>
</dbReference>
<feature type="region of interest" description="Disordered" evidence="2">
    <location>
        <begin position="212"/>
        <end position="241"/>
    </location>
</feature>